<dbReference type="Proteomes" id="UP001230207">
    <property type="component" value="Unassembled WGS sequence"/>
</dbReference>
<evidence type="ECO:0000313" key="3">
    <source>
        <dbReference type="Proteomes" id="UP001230207"/>
    </source>
</evidence>
<feature type="compositionally biased region" description="Basic and acidic residues" evidence="1">
    <location>
        <begin position="367"/>
        <end position="376"/>
    </location>
</feature>
<feature type="compositionally biased region" description="Low complexity" evidence="1">
    <location>
        <begin position="287"/>
        <end position="300"/>
    </location>
</feature>
<feature type="region of interest" description="Disordered" evidence="1">
    <location>
        <begin position="281"/>
        <end position="376"/>
    </location>
</feature>
<gene>
    <name evidence="2" type="ORF">QO002_004059</name>
</gene>
<feature type="compositionally biased region" description="Basic and acidic residues" evidence="1">
    <location>
        <begin position="238"/>
        <end position="263"/>
    </location>
</feature>
<comment type="caution">
    <text evidence="2">The sequence shown here is derived from an EMBL/GenBank/DDBJ whole genome shotgun (WGS) entry which is preliminary data.</text>
</comment>
<accession>A0ABU0BW78</accession>
<evidence type="ECO:0000313" key="2">
    <source>
        <dbReference type="EMBL" id="MDQ0321921.1"/>
    </source>
</evidence>
<proteinExistence type="predicted"/>
<keyword evidence="3" id="KW-1185">Reference proteome</keyword>
<feature type="compositionally biased region" description="Low complexity" evidence="1">
    <location>
        <begin position="343"/>
        <end position="359"/>
    </location>
</feature>
<feature type="region of interest" description="Disordered" evidence="1">
    <location>
        <begin position="195"/>
        <end position="267"/>
    </location>
</feature>
<dbReference type="EMBL" id="JAUSVF010000001">
    <property type="protein sequence ID" value="MDQ0321921.1"/>
    <property type="molecule type" value="Genomic_DNA"/>
</dbReference>
<dbReference type="RefSeq" id="WP_307232921.1">
    <property type="nucleotide sequence ID" value="NZ_JAUSVF010000001.1"/>
</dbReference>
<name>A0ABU0BW78_9HYPH</name>
<feature type="compositionally biased region" description="Basic and acidic residues" evidence="1">
    <location>
        <begin position="309"/>
        <end position="323"/>
    </location>
</feature>
<feature type="compositionally biased region" description="Low complexity" evidence="1">
    <location>
        <begin position="202"/>
        <end position="213"/>
    </location>
</feature>
<sequence length="376" mass="39221">MRFGNGGAAAVKSILKKIRLPRKVMFVVAGVLLLSGASGAYALFMVQGKGEGENAEISVSGLACTTVDTLKMRRNGQRWIRKYINVEKGTGEERVRTALRVAGLLVHYEKADLYQVAVLDTAGPKERADWRGSAIGAQVLFAPDPKAVPGMNEAFSARYSDAPANMIGLYYGQEVSLSQDQIKDTLTSIIEKTECMDPPLPEGAEGSEAGAHGEASEHGSAEAAGQGEENGHAAEASEEGRGDKATEDHGKAAAEEHGAENSEKSGGVFASITGMIFGSSEEKPEAAEPAPVEGHEAPAAQTHGEAAPTEEHSAVKPEEHAETAKPGMLDSVKAMIFGGGEAPAGEHAAAPAENSNANAHDMTAEAAETKKEPTVH</sequence>
<evidence type="ECO:0000256" key="1">
    <source>
        <dbReference type="SAM" id="MobiDB-lite"/>
    </source>
</evidence>
<reference evidence="2 3" key="1">
    <citation type="submission" date="2023-07" db="EMBL/GenBank/DDBJ databases">
        <title>Genomic Encyclopedia of Type Strains, Phase IV (KMG-IV): sequencing the most valuable type-strain genomes for metagenomic binning, comparative biology and taxonomic classification.</title>
        <authorList>
            <person name="Goeker M."/>
        </authorList>
    </citation>
    <scope>NUCLEOTIDE SEQUENCE [LARGE SCALE GENOMIC DNA]</scope>
    <source>
        <strain evidence="2 3">DSM 1112</strain>
    </source>
</reference>
<protein>
    <submittedName>
        <fullName evidence="2">Uncharacterized protein</fullName>
    </submittedName>
</protein>
<organism evidence="2 3">
    <name type="scientific">Pararhizobium capsulatum DSM 1112</name>
    <dbReference type="NCBI Taxonomy" id="1121113"/>
    <lineage>
        <taxon>Bacteria</taxon>
        <taxon>Pseudomonadati</taxon>
        <taxon>Pseudomonadota</taxon>
        <taxon>Alphaproteobacteria</taxon>
        <taxon>Hyphomicrobiales</taxon>
        <taxon>Rhizobiaceae</taxon>
        <taxon>Rhizobium/Agrobacterium group</taxon>
        <taxon>Pararhizobium</taxon>
    </lineage>
</organism>